<reference evidence="2" key="1">
    <citation type="submission" date="2025-08" db="UniProtKB">
        <authorList>
            <consortium name="RefSeq"/>
        </authorList>
    </citation>
    <scope>IDENTIFICATION</scope>
    <source>
        <strain evidence="2">Ishihara</strain>
        <tissue evidence="2">Whole body</tissue>
    </source>
</reference>
<evidence type="ECO:0000313" key="1">
    <source>
        <dbReference type="Proteomes" id="UP000301870"/>
    </source>
</evidence>
<dbReference type="Proteomes" id="UP000301870">
    <property type="component" value="Chromosome 29"/>
</dbReference>
<dbReference type="KEGG" id="sliu:111359596"/>
<dbReference type="RefSeq" id="XP_022830957.1">
    <property type="nucleotide sequence ID" value="XM_022975189.1"/>
</dbReference>
<dbReference type="AlphaFoldDB" id="A0A9J7EN04"/>
<protein>
    <submittedName>
        <fullName evidence="2">Uncharacterized protein LOC111359596</fullName>
    </submittedName>
</protein>
<keyword evidence="1" id="KW-1185">Reference proteome</keyword>
<accession>A0A9J7EN04</accession>
<dbReference type="GeneID" id="111359596"/>
<sequence length="267" mass="31301">MDSSITEGGGTSGMRVVTRRYLFNKMQEQNLQNFDENLNYLERFILSQDEYCEEEKKEVKHKLSYLKSQFKKKWMEAHKKSQLFLQKNDKWLQGTFEIPRVKRRSSGRPTKSFLESSERSKRRKTQVVRSAVDKELLIHAAQTCLQSSGERIASNILKDITNSPQTAQAYQKAYKITKQCEKSFQQDPTTALSMFVEANLSRRQYEIIRNSNKKFYPSYKLLQQAKQTCYPAKDAYRITETCAEINLQDLMDHTAKRLATYLEDVLK</sequence>
<dbReference type="OrthoDB" id="8193306at2759"/>
<proteinExistence type="predicted"/>
<name>A0A9J7EN04_SPOLT</name>
<evidence type="ECO:0000313" key="2">
    <source>
        <dbReference type="RefSeq" id="XP_022830957.1"/>
    </source>
</evidence>
<gene>
    <name evidence="2" type="primary">LOC111359596</name>
</gene>
<organism evidence="1 2">
    <name type="scientific">Spodoptera litura</name>
    <name type="common">Asian cotton leafworm</name>
    <dbReference type="NCBI Taxonomy" id="69820"/>
    <lineage>
        <taxon>Eukaryota</taxon>
        <taxon>Metazoa</taxon>
        <taxon>Ecdysozoa</taxon>
        <taxon>Arthropoda</taxon>
        <taxon>Hexapoda</taxon>
        <taxon>Insecta</taxon>
        <taxon>Pterygota</taxon>
        <taxon>Neoptera</taxon>
        <taxon>Endopterygota</taxon>
        <taxon>Lepidoptera</taxon>
        <taxon>Glossata</taxon>
        <taxon>Ditrysia</taxon>
        <taxon>Noctuoidea</taxon>
        <taxon>Noctuidae</taxon>
        <taxon>Amphipyrinae</taxon>
        <taxon>Spodoptera</taxon>
    </lineage>
</organism>